<dbReference type="Gene3D" id="1.10.357.10">
    <property type="entry name" value="Tetracycline Repressor, domain 2"/>
    <property type="match status" value="1"/>
</dbReference>
<dbReference type="PRINTS" id="PR00455">
    <property type="entry name" value="HTHTETR"/>
</dbReference>
<name>Q47TN3_THEFY</name>
<dbReference type="InterPro" id="IPR023772">
    <property type="entry name" value="DNA-bd_HTH_TetR-type_CS"/>
</dbReference>
<dbReference type="AlphaFoldDB" id="Q47TN3"/>
<protein>
    <submittedName>
        <fullName evidence="4">Similar to Transcriptional regulator</fullName>
    </submittedName>
</protein>
<evidence type="ECO:0000256" key="1">
    <source>
        <dbReference type="ARBA" id="ARBA00023125"/>
    </source>
</evidence>
<dbReference type="EMBL" id="CP000088">
    <property type="protein sequence ID" value="AAZ54181.1"/>
    <property type="molecule type" value="Genomic_DNA"/>
</dbReference>
<dbReference type="InterPro" id="IPR050109">
    <property type="entry name" value="HTH-type_TetR-like_transc_reg"/>
</dbReference>
<dbReference type="Pfam" id="PF17928">
    <property type="entry name" value="TetR_C_22"/>
    <property type="match status" value="1"/>
</dbReference>
<dbReference type="InterPro" id="IPR001647">
    <property type="entry name" value="HTH_TetR"/>
</dbReference>
<feature type="domain" description="HTH tetR-type" evidence="3">
    <location>
        <begin position="58"/>
        <end position="118"/>
    </location>
</feature>
<dbReference type="GO" id="GO:0003700">
    <property type="term" value="F:DNA-binding transcription factor activity"/>
    <property type="evidence" value="ECO:0007669"/>
    <property type="project" value="TreeGrafter"/>
</dbReference>
<dbReference type="GO" id="GO:0000976">
    <property type="term" value="F:transcription cis-regulatory region binding"/>
    <property type="evidence" value="ECO:0007669"/>
    <property type="project" value="TreeGrafter"/>
</dbReference>
<dbReference type="Pfam" id="PF00440">
    <property type="entry name" value="TetR_N"/>
    <property type="match status" value="1"/>
</dbReference>
<proteinExistence type="predicted"/>
<dbReference type="PROSITE" id="PS50977">
    <property type="entry name" value="HTH_TETR_2"/>
    <property type="match status" value="1"/>
</dbReference>
<dbReference type="SUPFAM" id="SSF46689">
    <property type="entry name" value="Homeodomain-like"/>
    <property type="match status" value="1"/>
</dbReference>
<reference evidence="4" key="1">
    <citation type="submission" date="2005-07" db="EMBL/GenBank/DDBJ databases">
        <title>Complete sequence of Thermobifida fusca YX.</title>
        <authorList>
            <consortium name="US DOE Joint Genome Institute"/>
            <person name="Copeland A."/>
            <person name="Lucas S."/>
            <person name="Lapidus A."/>
            <person name="Barry K."/>
            <person name="Detter J.C."/>
            <person name="Glavina T."/>
            <person name="Hammon N."/>
            <person name="Israni S."/>
            <person name="Pitluck S."/>
            <person name="Di Bartolo G."/>
            <person name="Chain P."/>
            <person name="Schmutz J."/>
            <person name="Larimer F."/>
            <person name="Land M."/>
            <person name="Lykidis A."/>
            <person name="Richardson P."/>
        </authorList>
    </citation>
    <scope>NUCLEOTIDE SEQUENCE</scope>
    <source>
        <strain evidence="4">YX</strain>
    </source>
</reference>
<dbReference type="InterPro" id="IPR009057">
    <property type="entry name" value="Homeodomain-like_sf"/>
</dbReference>
<evidence type="ECO:0000313" key="4">
    <source>
        <dbReference type="EMBL" id="AAZ54181.1"/>
    </source>
</evidence>
<dbReference type="KEGG" id="tfu:Tfu_0143"/>
<feature type="DNA-binding region" description="H-T-H motif" evidence="2">
    <location>
        <begin position="81"/>
        <end position="100"/>
    </location>
</feature>
<evidence type="ECO:0000259" key="3">
    <source>
        <dbReference type="PROSITE" id="PS50977"/>
    </source>
</evidence>
<evidence type="ECO:0000256" key="2">
    <source>
        <dbReference type="PROSITE-ProRule" id="PRU00335"/>
    </source>
</evidence>
<dbReference type="STRING" id="269800.Tfu_0143"/>
<dbReference type="PANTHER" id="PTHR30055:SF226">
    <property type="entry name" value="HTH-TYPE TRANSCRIPTIONAL REGULATOR PKSA"/>
    <property type="match status" value="1"/>
</dbReference>
<accession>Q47TN3</accession>
<keyword evidence="1 2" id="KW-0238">DNA-binding</keyword>
<sequence length="264" mass="29268">MTTNSRSSTTRLPAPSSCPTTFTGEEVFPALRNGSAVISPPSLINAPLRRIPSQQRSMARVQRMLDACAELLDEAGYAELTTTKIAERAGVAIGSVYQFFPDKKAITQALGLRYLDIFSARIVRRITEQNFDHWTETVDAIIDEYVTMHREEPGFRFLRFGDAIDPKLLDSTRENNQVIATRLRDLLISLAGAVQSEKLDLAVLVSVEAADAVLKMAFRDDADGDPRLITAAKQLVRSYLEHVFGDEPDTAQELHESTDDRSPA</sequence>
<organism evidence="4">
    <name type="scientific">Thermobifida fusca (strain YX)</name>
    <dbReference type="NCBI Taxonomy" id="269800"/>
    <lineage>
        <taxon>Bacteria</taxon>
        <taxon>Bacillati</taxon>
        <taxon>Actinomycetota</taxon>
        <taxon>Actinomycetes</taxon>
        <taxon>Streptosporangiales</taxon>
        <taxon>Nocardiopsidaceae</taxon>
        <taxon>Thermobifida</taxon>
    </lineage>
</organism>
<gene>
    <name evidence="4" type="ordered locus">Tfu_0143</name>
</gene>
<dbReference type="HOGENOM" id="CLU_069356_46_2_11"/>
<dbReference type="PROSITE" id="PS01081">
    <property type="entry name" value="HTH_TETR_1"/>
    <property type="match status" value="1"/>
</dbReference>
<dbReference type="PANTHER" id="PTHR30055">
    <property type="entry name" value="HTH-TYPE TRANSCRIPTIONAL REGULATOR RUTR"/>
    <property type="match status" value="1"/>
</dbReference>
<dbReference type="InterPro" id="IPR041674">
    <property type="entry name" value="TetR_C_22"/>
</dbReference>
<dbReference type="eggNOG" id="COG1309">
    <property type="taxonomic scope" value="Bacteria"/>
</dbReference>